<dbReference type="GO" id="GO:0009986">
    <property type="term" value="C:cell surface"/>
    <property type="evidence" value="ECO:0007669"/>
    <property type="project" value="InterPro"/>
</dbReference>
<evidence type="ECO:0000256" key="4">
    <source>
        <dbReference type="ARBA" id="ARBA00022729"/>
    </source>
</evidence>
<evidence type="ECO:0000256" key="3">
    <source>
        <dbReference type="ARBA" id="ARBA00022525"/>
    </source>
</evidence>
<proteinExistence type="inferred from homology"/>
<evidence type="ECO:0000313" key="7">
    <source>
        <dbReference type="WBParaSite" id="MBELARI_LOCUS7547"/>
    </source>
</evidence>
<dbReference type="GO" id="GO:0005576">
    <property type="term" value="C:extracellular region"/>
    <property type="evidence" value="ECO:0007669"/>
    <property type="project" value="UniProtKB-SubCell"/>
</dbReference>
<organism evidence="6 7">
    <name type="scientific">Mesorhabditis belari</name>
    <dbReference type="NCBI Taxonomy" id="2138241"/>
    <lineage>
        <taxon>Eukaryota</taxon>
        <taxon>Metazoa</taxon>
        <taxon>Ecdysozoa</taxon>
        <taxon>Nematoda</taxon>
        <taxon>Chromadorea</taxon>
        <taxon>Rhabditida</taxon>
        <taxon>Rhabditina</taxon>
        <taxon>Rhabditomorpha</taxon>
        <taxon>Rhabditoidea</taxon>
        <taxon>Rhabditidae</taxon>
        <taxon>Mesorhabditinae</taxon>
        <taxon>Mesorhabditis</taxon>
    </lineage>
</organism>
<dbReference type="InterPro" id="IPR008969">
    <property type="entry name" value="CarboxyPept-like_regulatory"/>
</dbReference>
<evidence type="ECO:0000256" key="2">
    <source>
        <dbReference type="ARBA" id="ARBA00010112"/>
    </source>
</evidence>
<dbReference type="Gene3D" id="2.60.40.3330">
    <property type="match status" value="1"/>
</dbReference>
<dbReference type="SUPFAM" id="SSF49464">
    <property type="entry name" value="Carboxypeptidase regulatory domain-like"/>
    <property type="match status" value="1"/>
</dbReference>
<feature type="signal peptide" evidence="5">
    <location>
        <begin position="1"/>
        <end position="20"/>
    </location>
</feature>
<feature type="chain" id="PRO_5042222614" description="Transthyretin-like protein 5" evidence="5">
    <location>
        <begin position="21"/>
        <end position="137"/>
    </location>
</feature>
<sequence>MFTTLLIFCLLFLKTSNVYCALLDNGVKNVAVRGRVTCNGLPLKNVQVLLSDQEQIDEAKTDWNGYFQLTSKTSKTAPNVMFYHSCNNGKSRCQRRFTKNIPVSTGSITPINYDFGMIELSAKRPDEINDCSRRKRK</sequence>
<keyword evidence="3" id="KW-0964">Secreted</keyword>
<keyword evidence="4 5" id="KW-0732">Signal</keyword>
<dbReference type="WBParaSite" id="MBELARI_LOCUS7547">
    <property type="protein sequence ID" value="MBELARI_LOCUS7547"/>
    <property type="gene ID" value="MBELARI_LOCUS7547"/>
</dbReference>
<comment type="similarity">
    <text evidence="2">Belongs to the nematode transthyretin-like family.</text>
</comment>
<keyword evidence="6" id="KW-1185">Reference proteome</keyword>
<evidence type="ECO:0008006" key="8">
    <source>
        <dbReference type="Google" id="ProtNLM"/>
    </source>
</evidence>
<comment type="subcellular location">
    <subcellularLocation>
        <location evidence="1">Secreted</location>
    </subcellularLocation>
</comment>
<evidence type="ECO:0000256" key="5">
    <source>
        <dbReference type="SAM" id="SignalP"/>
    </source>
</evidence>
<dbReference type="InterPro" id="IPR038479">
    <property type="entry name" value="Transthyretin-like_sf"/>
</dbReference>
<evidence type="ECO:0000256" key="1">
    <source>
        <dbReference type="ARBA" id="ARBA00004613"/>
    </source>
</evidence>
<evidence type="ECO:0000313" key="6">
    <source>
        <dbReference type="Proteomes" id="UP000887575"/>
    </source>
</evidence>
<dbReference type="AlphaFoldDB" id="A0AAF3FKY0"/>
<dbReference type="Proteomes" id="UP000887575">
    <property type="component" value="Unassembled WGS sequence"/>
</dbReference>
<dbReference type="InterPro" id="IPR001534">
    <property type="entry name" value="Transthyretin-like"/>
</dbReference>
<accession>A0AAF3FKY0</accession>
<protein>
    <recommendedName>
        <fullName evidence="8">Transthyretin-like protein 5</fullName>
    </recommendedName>
</protein>
<reference evidence="7" key="1">
    <citation type="submission" date="2024-02" db="UniProtKB">
        <authorList>
            <consortium name="WormBaseParasite"/>
        </authorList>
    </citation>
    <scope>IDENTIFICATION</scope>
</reference>
<dbReference type="PANTHER" id="PTHR21700:SF3">
    <property type="entry name" value="TRANSTHYRETIN-LIKE PROTEIN 5"/>
    <property type="match status" value="1"/>
</dbReference>
<dbReference type="PANTHER" id="PTHR21700">
    <property type="entry name" value="TRANSTHYRETIN-LIKE FAMILY PROTEIN-RELATED"/>
    <property type="match status" value="1"/>
</dbReference>
<dbReference type="Pfam" id="PF01060">
    <property type="entry name" value="TTR-52"/>
    <property type="match status" value="1"/>
</dbReference>
<name>A0AAF3FKY0_9BILA</name>